<evidence type="ECO:0000313" key="3">
    <source>
        <dbReference type="Proteomes" id="UP001216907"/>
    </source>
</evidence>
<proteinExistence type="predicted"/>
<feature type="domain" description="NAD-dependent epimerase/dehydratase" evidence="1">
    <location>
        <begin position="3"/>
        <end position="226"/>
    </location>
</feature>
<comment type="caution">
    <text evidence="2">The sequence shown here is derived from an EMBL/GenBank/DDBJ whole genome shotgun (WGS) entry which is preliminary data.</text>
</comment>
<reference evidence="2 3" key="1">
    <citation type="submission" date="2023-03" db="EMBL/GenBank/DDBJ databases">
        <title>Paludisphaera mucosa sp. nov. a novel planctomycete from northern fen.</title>
        <authorList>
            <person name="Ivanova A."/>
        </authorList>
    </citation>
    <scope>NUCLEOTIDE SEQUENCE [LARGE SCALE GENOMIC DNA]</scope>
    <source>
        <strain evidence="2 3">Pla2</strain>
    </source>
</reference>
<dbReference type="RefSeq" id="WP_277864455.1">
    <property type="nucleotide sequence ID" value="NZ_JARRAG010000003.1"/>
</dbReference>
<sequence length="312" mass="34258">MKILFTGASSFTGAWFVRELAAAGHDVTAVLRRKPEDYPDEVRRRRAAQLLEVAAPVFGCSFGDEAFLGLLRDERFDVLCHHAADVTNYRSPDFDAVGAAANNAKNLPAVIEALKAGGSRRIVLTGSVFEGGEGAGSQGLPDFSPYGFSKRLTSETFRYYAGRDGMSLGKFVIPNPFGPFEEPRYTAYLMKNWLDGKTPSCSNPLYVRDNIHVSLLAKAYAAFVASLPDLPNFARINPLGYAESMGAFTLRLAQEMRPRLNLPCEVELKVQTAFPEPRVRINTDVVDGEALGWDEPAAWDAMAEYYLQGRGA</sequence>
<dbReference type="InterPro" id="IPR001509">
    <property type="entry name" value="Epimerase_deHydtase"/>
</dbReference>
<accession>A0ABT6FL93</accession>
<dbReference type="EMBL" id="JARRAG010000003">
    <property type="protein sequence ID" value="MDG3008128.1"/>
    <property type="molecule type" value="Genomic_DNA"/>
</dbReference>
<dbReference type="Gene3D" id="3.40.50.720">
    <property type="entry name" value="NAD(P)-binding Rossmann-like Domain"/>
    <property type="match status" value="1"/>
</dbReference>
<gene>
    <name evidence="2" type="ORF">PZE19_30550</name>
</gene>
<keyword evidence="3" id="KW-1185">Reference proteome</keyword>
<dbReference type="Proteomes" id="UP001216907">
    <property type="component" value="Unassembled WGS sequence"/>
</dbReference>
<organism evidence="2 3">
    <name type="scientific">Paludisphaera mucosa</name>
    <dbReference type="NCBI Taxonomy" id="3030827"/>
    <lineage>
        <taxon>Bacteria</taxon>
        <taxon>Pseudomonadati</taxon>
        <taxon>Planctomycetota</taxon>
        <taxon>Planctomycetia</taxon>
        <taxon>Isosphaerales</taxon>
        <taxon>Isosphaeraceae</taxon>
        <taxon>Paludisphaera</taxon>
    </lineage>
</organism>
<dbReference type="Pfam" id="PF01370">
    <property type="entry name" value="Epimerase"/>
    <property type="match status" value="1"/>
</dbReference>
<dbReference type="SUPFAM" id="SSF51735">
    <property type="entry name" value="NAD(P)-binding Rossmann-fold domains"/>
    <property type="match status" value="1"/>
</dbReference>
<name>A0ABT6FL93_9BACT</name>
<evidence type="ECO:0000313" key="2">
    <source>
        <dbReference type="EMBL" id="MDG3008128.1"/>
    </source>
</evidence>
<dbReference type="InterPro" id="IPR036291">
    <property type="entry name" value="NAD(P)-bd_dom_sf"/>
</dbReference>
<protein>
    <submittedName>
        <fullName evidence="2">NAD(P)-dependent oxidoreductase</fullName>
    </submittedName>
</protein>
<evidence type="ECO:0000259" key="1">
    <source>
        <dbReference type="Pfam" id="PF01370"/>
    </source>
</evidence>